<keyword evidence="1" id="KW-0472">Membrane</keyword>
<evidence type="ECO:0008006" key="4">
    <source>
        <dbReference type="Google" id="ProtNLM"/>
    </source>
</evidence>
<dbReference type="InterPro" id="IPR036249">
    <property type="entry name" value="Thioredoxin-like_sf"/>
</dbReference>
<sequence>MWKRNYFSGKNFLIYILVAYAFYYLYKYRQNDPPPLYTKVPNFELKTLNGKTFTLYDIKLKKVIIFLNKNNIYSVFYKKNLSKIKHITDKKSAYLIIFVKTKQTPRSALNYISNKHYKPIEKDLYLVNISEVEGIFGINSWPFLVILDEHNKIIYASKIPALKEIEKIL</sequence>
<feature type="transmembrane region" description="Helical" evidence="1">
    <location>
        <begin position="12"/>
        <end position="28"/>
    </location>
</feature>
<dbReference type="eggNOG" id="ENOG5032A1Z">
    <property type="taxonomic scope" value="Bacteria"/>
</dbReference>
<evidence type="ECO:0000256" key="1">
    <source>
        <dbReference type="SAM" id="Phobius"/>
    </source>
</evidence>
<dbReference type="KEGG" id="ddf:DEFDS_0504"/>
<accession>D3PBM5</accession>
<keyword evidence="1" id="KW-1133">Transmembrane helix</keyword>
<dbReference type="HOGENOM" id="CLU_129195_0_0_0"/>
<dbReference type="Proteomes" id="UP000001520">
    <property type="component" value="Chromosome"/>
</dbReference>
<dbReference type="SUPFAM" id="SSF52833">
    <property type="entry name" value="Thioredoxin-like"/>
    <property type="match status" value="1"/>
</dbReference>
<keyword evidence="1" id="KW-0812">Transmembrane</keyword>
<dbReference type="OrthoDB" id="9815205at2"/>
<protein>
    <recommendedName>
        <fullName evidence="4">Alkyl hydroperoxide reductase subunit C/ Thiol specific antioxidant domain-containing protein</fullName>
    </recommendedName>
</protein>
<name>D3PBM5_DEFDS</name>
<dbReference type="AlphaFoldDB" id="D3PBM5"/>
<organism evidence="2 3">
    <name type="scientific">Deferribacter desulfuricans (strain DSM 14783 / JCM 11476 / NBRC 101012 / SSM1)</name>
    <dbReference type="NCBI Taxonomy" id="639282"/>
    <lineage>
        <taxon>Bacteria</taxon>
        <taxon>Pseudomonadati</taxon>
        <taxon>Deferribacterota</taxon>
        <taxon>Deferribacteres</taxon>
        <taxon>Deferribacterales</taxon>
        <taxon>Deferribacteraceae</taxon>
        <taxon>Deferribacter</taxon>
    </lineage>
</organism>
<keyword evidence="3" id="KW-1185">Reference proteome</keyword>
<dbReference type="STRING" id="639282.DEFDS_0504"/>
<evidence type="ECO:0000313" key="2">
    <source>
        <dbReference type="EMBL" id="BAI79998.1"/>
    </source>
</evidence>
<reference evidence="2 3" key="1">
    <citation type="journal article" date="2010" name="DNA Res.">
        <title>Bacterial lifestyle in a deep-sea hydrothermal vent chimney revealed by the genome sequence of the thermophilic bacterium Deferribacter desulfuricans SSM1.</title>
        <authorList>
            <person name="Takaki Y."/>
            <person name="Shimamura S."/>
            <person name="Nakagawa S."/>
            <person name="Fukuhara Y."/>
            <person name="Horikawa H."/>
            <person name="Ankai A."/>
            <person name="Harada T."/>
            <person name="Hosoyama A."/>
            <person name="Oguchi A."/>
            <person name="Fukui S."/>
            <person name="Fujita N."/>
            <person name="Takami H."/>
            <person name="Takai K."/>
        </authorList>
    </citation>
    <scope>NUCLEOTIDE SEQUENCE [LARGE SCALE GENOMIC DNA]</scope>
    <source>
        <strain evidence="3">DSM 14783 / JCM 11476 / NBRC 101012 / SSM1</strain>
    </source>
</reference>
<gene>
    <name evidence="2" type="ordered locus">DEFDS_0504</name>
</gene>
<proteinExistence type="predicted"/>
<dbReference type="EMBL" id="AP011529">
    <property type="protein sequence ID" value="BAI79998.1"/>
    <property type="molecule type" value="Genomic_DNA"/>
</dbReference>
<evidence type="ECO:0000313" key="3">
    <source>
        <dbReference type="Proteomes" id="UP000001520"/>
    </source>
</evidence>
<dbReference type="Gene3D" id="3.40.30.10">
    <property type="entry name" value="Glutaredoxin"/>
    <property type="match status" value="1"/>
</dbReference>